<dbReference type="AlphaFoldDB" id="A0A1Y1ULD4"/>
<feature type="domain" description="Major facilitator superfamily (MFS) profile" evidence="8">
    <location>
        <begin position="105"/>
        <end position="563"/>
    </location>
</feature>
<keyword evidence="10" id="KW-1185">Reference proteome</keyword>
<keyword evidence="3 7" id="KW-0812">Transmembrane</keyword>
<evidence type="ECO:0000256" key="1">
    <source>
        <dbReference type="ARBA" id="ARBA00004141"/>
    </source>
</evidence>
<proteinExistence type="predicted"/>
<dbReference type="InterPro" id="IPR020846">
    <property type="entry name" value="MFS_dom"/>
</dbReference>
<evidence type="ECO:0000256" key="5">
    <source>
        <dbReference type="ARBA" id="ARBA00023136"/>
    </source>
</evidence>
<evidence type="ECO:0000313" key="9">
    <source>
        <dbReference type="EMBL" id="ORX38296.1"/>
    </source>
</evidence>
<feature type="transmembrane region" description="Helical" evidence="7">
    <location>
        <begin position="334"/>
        <end position="353"/>
    </location>
</feature>
<feature type="transmembrane region" description="Helical" evidence="7">
    <location>
        <begin position="365"/>
        <end position="386"/>
    </location>
</feature>
<feature type="transmembrane region" description="Helical" evidence="7">
    <location>
        <begin position="229"/>
        <end position="253"/>
    </location>
</feature>
<gene>
    <name evidence="9" type="ORF">BD324DRAFT_620328</name>
</gene>
<dbReference type="RefSeq" id="XP_021872218.1">
    <property type="nucleotide sequence ID" value="XM_022015268.1"/>
</dbReference>
<accession>A0A1Y1ULD4</accession>
<keyword evidence="2" id="KW-0813">Transport</keyword>
<evidence type="ECO:0000313" key="10">
    <source>
        <dbReference type="Proteomes" id="UP000193218"/>
    </source>
</evidence>
<dbReference type="PROSITE" id="PS50850">
    <property type="entry name" value="MFS"/>
    <property type="match status" value="1"/>
</dbReference>
<dbReference type="EMBL" id="NBSH01000004">
    <property type="protein sequence ID" value="ORX38296.1"/>
    <property type="molecule type" value="Genomic_DNA"/>
</dbReference>
<dbReference type="Gene3D" id="1.20.1250.20">
    <property type="entry name" value="MFS general substrate transporter like domains"/>
    <property type="match status" value="2"/>
</dbReference>
<organism evidence="9 10">
    <name type="scientific">Kockovaella imperatae</name>
    <dbReference type="NCBI Taxonomy" id="4999"/>
    <lineage>
        <taxon>Eukaryota</taxon>
        <taxon>Fungi</taxon>
        <taxon>Dikarya</taxon>
        <taxon>Basidiomycota</taxon>
        <taxon>Agaricomycotina</taxon>
        <taxon>Tremellomycetes</taxon>
        <taxon>Tremellales</taxon>
        <taxon>Cuniculitremaceae</taxon>
        <taxon>Kockovaella</taxon>
    </lineage>
</organism>
<feature type="region of interest" description="Disordered" evidence="6">
    <location>
        <begin position="32"/>
        <end position="58"/>
    </location>
</feature>
<feature type="compositionally biased region" description="Polar residues" evidence="6">
    <location>
        <begin position="34"/>
        <end position="56"/>
    </location>
</feature>
<dbReference type="Proteomes" id="UP000193218">
    <property type="component" value="Unassembled WGS sequence"/>
</dbReference>
<dbReference type="SUPFAM" id="SSF103473">
    <property type="entry name" value="MFS general substrate transporter"/>
    <property type="match status" value="1"/>
</dbReference>
<keyword evidence="5 7" id="KW-0472">Membrane</keyword>
<evidence type="ECO:0000256" key="2">
    <source>
        <dbReference type="ARBA" id="ARBA00022448"/>
    </source>
</evidence>
<feature type="transmembrane region" description="Helical" evidence="7">
    <location>
        <begin position="103"/>
        <end position="126"/>
    </location>
</feature>
<protein>
    <submittedName>
        <fullName evidence="9">Major facilitator superfamily domain-containing protein</fullName>
    </submittedName>
</protein>
<feature type="transmembrane region" description="Helical" evidence="7">
    <location>
        <begin position="466"/>
        <end position="493"/>
    </location>
</feature>
<dbReference type="GeneID" id="33557076"/>
<dbReference type="PANTHER" id="PTHR42718:SF9">
    <property type="entry name" value="MAJOR FACILITATOR SUPERFAMILY MULTIDRUG TRANSPORTER MFSC"/>
    <property type="match status" value="1"/>
</dbReference>
<feature type="transmembrane region" description="Helical" evidence="7">
    <location>
        <begin position="306"/>
        <end position="328"/>
    </location>
</feature>
<evidence type="ECO:0000256" key="4">
    <source>
        <dbReference type="ARBA" id="ARBA00022989"/>
    </source>
</evidence>
<evidence type="ECO:0000256" key="6">
    <source>
        <dbReference type="SAM" id="MobiDB-lite"/>
    </source>
</evidence>
<comment type="subcellular location">
    <subcellularLocation>
        <location evidence="1">Membrane</location>
        <topology evidence="1">Multi-pass membrane protein</topology>
    </subcellularLocation>
</comment>
<dbReference type="InParanoid" id="A0A1Y1ULD4"/>
<dbReference type="InterPro" id="IPR011701">
    <property type="entry name" value="MFS"/>
</dbReference>
<name>A0A1Y1ULD4_9TREE</name>
<dbReference type="GO" id="GO:0022857">
    <property type="term" value="F:transmembrane transporter activity"/>
    <property type="evidence" value="ECO:0007669"/>
    <property type="project" value="InterPro"/>
</dbReference>
<sequence length="586" mass="63604">MSQPQLPRKHSTGVASETATVVDLQAVNDGKSKAASTFSTSPNQSPQTQHSDTMPPSTFPELRLTVSGSLAPMANLVKTRTGGGAEPVLPPASEVKLSQRHKWSLLGVFSLSLFIDIWSYSAFFIFTDPISVDLDVKFEEQSWVITAYAVTFAAFLLFWGRVSDLYSAKPVFAYGFIALGVLDLIISFLPDRYSFFVLRALSGVAGSCLIPASYRLIVAVFEPHELGKAFTLFGMSGALANVTGILVAGFIEYIPTHGQGAPWRWFFRLLAFLILPFAVGSLFFIPKPTGAQADAGEKWKRLDLNGSFSMLFGIVLLILGLTFGASYGFKTAKFLVPFLLAWPLFIFFFIWEARLPSEYAILPPAFWKIPNVAVLIVFALYVYGWWAVNFLALVETYTKVGGEKAIIAAVRLLPEGIMAGVVSIIGAVYPKLVSRPRWPITIGMVLALVGYALFAQGATGTDYWRYIFPGGLLGSAGMMVVFNGVNVGVITAVPAETSGVAGAMLQVAFQVGSAVSLSVQSGLFTINPGSIANYKNVQASFYWQIGFGFLWLVMFLVFYRPSKNVTSSDQDGAEQGGSERKVVAAH</sequence>
<dbReference type="InterPro" id="IPR036259">
    <property type="entry name" value="MFS_trans_sf"/>
</dbReference>
<comment type="caution">
    <text evidence="9">The sequence shown here is derived from an EMBL/GenBank/DDBJ whole genome shotgun (WGS) entry which is preliminary data.</text>
</comment>
<feature type="transmembrane region" description="Helical" evidence="7">
    <location>
        <begin position="171"/>
        <end position="190"/>
    </location>
</feature>
<evidence type="ECO:0000259" key="8">
    <source>
        <dbReference type="PROSITE" id="PS50850"/>
    </source>
</evidence>
<dbReference type="PANTHER" id="PTHR42718">
    <property type="entry name" value="MAJOR FACILITATOR SUPERFAMILY MULTIDRUG TRANSPORTER MFSC"/>
    <property type="match status" value="1"/>
</dbReference>
<dbReference type="GO" id="GO:0016020">
    <property type="term" value="C:membrane"/>
    <property type="evidence" value="ECO:0007669"/>
    <property type="project" value="UniProtKB-SubCell"/>
</dbReference>
<feature type="transmembrane region" description="Helical" evidence="7">
    <location>
        <begin position="406"/>
        <end position="429"/>
    </location>
</feature>
<dbReference type="Pfam" id="PF07690">
    <property type="entry name" value="MFS_1"/>
    <property type="match status" value="1"/>
</dbReference>
<feature type="region of interest" description="Disordered" evidence="6">
    <location>
        <begin position="1"/>
        <end position="20"/>
    </location>
</feature>
<feature type="compositionally biased region" description="Basic and acidic residues" evidence="6">
    <location>
        <begin position="577"/>
        <end position="586"/>
    </location>
</feature>
<reference evidence="9 10" key="1">
    <citation type="submission" date="2017-03" db="EMBL/GenBank/DDBJ databases">
        <title>Widespread Adenine N6-methylation of Active Genes in Fungi.</title>
        <authorList>
            <consortium name="DOE Joint Genome Institute"/>
            <person name="Mondo S.J."/>
            <person name="Dannebaum R.O."/>
            <person name="Kuo R.C."/>
            <person name="Louie K.B."/>
            <person name="Bewick A.J."/>
            <person name="Labutti K."/>
            <person name="Haridas S."/>
            <person name="Kuo A."/>
            <person name="Salamov A."/>
            <person name="Ahrendt S.R."/>
            <person name="Lau R."/>
            <person name="Bowen B.P."/>
            <person name="Lipzen A."/>
            <person name="Sullivan W."/>
            <person name="Andreopoulos W.B."/>
            <person name="Clum A."/>
            <person name="Lindquist E."/>
            <person name="Daum C."/>
            <person name="Northen T.R."/>
            <person name="Ramamoorthy G."/>
            <person name="Schmitz R.J."/>
            <person name="Gryganskyi A."/>
            <person name="Culley D."/>
            <person name="Magnuson J."/>
            <person name="James T.Y."/>
            <person name="O'Malley M.A."/>
            <person name="Stajich J.E."/>
            <person name="Spatafora J.W."/>
            <person name="Visel A."/>
            <person name="Grigoriev I.V."/>
        </authorList>
    </citation>
    <scope>NUCLEOTIDE SEQUENCE [LARGE SCALE GENOMIC DNA]</scope>
    <source>
        <strain evidence="9 10">NRRL Y-17943</strain>
    </source>
</reference>
<feature type="transmembrane region" description="Helical" evidence="7">
    <location>
        <begin position="541"/>
        <end position="559"/>
    </location>
</feature>
<feature type="transmembrane region" description="Helical" evidence="7">
    <location>
        <begin position="265"/>
        <end position="285"/>
    </location>
</feature>
<keyword evidence="4 7" id="KW-1133">Transmembrane helix</keyword>
<dbReference type="STRING" id="4999.A0A1Y1ULD4"/>
<feature type="transmembrane region" description="Helical" evidence="7">
    <location>
        <begin position="141"/>
        <end position="159"/>
    </location>
</feature>
<evidence type="ECO:0000256" key="7">
    <source>
        <dbReference type="SAM" id="Phobius"/>
    </source>
</evidence>
<evidence type="ECO:0000256" key="3">
    <source>
        <dbReference type="ARBA" id="ARBA00022692"/>
    </source>
</evidence>
<dbReference type="OrthoDB" id="440755at2759"/>
<feature type="transmembrane region" description="Helical" evidence="7">
    <location>
        <begin position="436"/>
        <end position="454"/>
    </location>
</feature>
<feature type="region of interest" description="Disordered" evidence="6">
    <location>
        <begin position="565"/>
        <end position="586"/>
    </location>
</feature>